<keyword evidence="2" id="KW-0449">Lipoprotein</keyword>
<name>A0A9X2F2M8_9SPHI</name>
<evidence type="ECO:0000256" key="1">
    <source>
        <dbReference type="SAM" id="SignalP"/>
    </source>
</evidence>
<evidence type="ECO:0000313" key="3">
    <source>
        <dbReference type="Proteomes" id="UP001155182"/>
    </source>
</evidence>
<dbReference type="Pfam" id="PF25593">
    <property type="entry name" value="GldD_lipo"/>
    <property type="match status" value="1"/>
</dbReference>
<keyword evidence="3" id="KW-1185">Reference proteome</keyword>
<dbReference type="RefSeq" id="WP_252587520.1">
    <property type="nucleotide sequence ID" value="NZ_JAMWYS010000028.1"/>
</dbReference>
<protein>
    <submittedName>
        <fullName evidence="2">Gliding motility lipoprotein GldD</fullName>
    </submittedName>
</protein>
<dbReference type="EMBL" id="JAMWYS010000028">
    <property type="protein sequence ID" value="MCO4293029.1"/>
    <property type="molecule type" value="Genomic_DNA"/>
</dbReference>
<reference evidence="2" key="1">
    <citation type="submission" date="2022-06" db="EMBL/GenBank/DDBJ databases">
        <title>Solitalea sp. MAHUQ-68 isolated from rhizospheric soil.</title>
        <authorList>
            <person name="Huq M.A."/>
        </authorList>
    </citation>
    <scope>NUCLEOTIDE SEQUENCE</scope>
    <source>
        <strain evidence="2">MAHUQ-68</strain>
    </source>
</reference>
<organism evidence="2 3">
    <name type="scientific">Solitalea agri</name>
    <dbReference type="NCBI Taxonomy" id="2953739"/>
    <lineage>
        <taxon>Bacteria</taxon>
        <taxon>Pseudomonadati</taxon>
        <taxon>Bacteroidota</taxon>
        <taxon>Sphingobacteriia</taxon>
        <taxon>Sphingobacteriales</taxon>
        <taxon>Sphingobacteriaceae</taxon>
        <taxon>Solitalea</taxon>
    </lineage>
</organism>
<feature type="chain" id="PRO_5040743575" evidence="1">
    <location>
        <begin position="24"/>
        <end position="201"/>
    </location>
</feature>
<proteinExistence type="predicted"/>
<comment type="caution">
    <text evidence="2">The sequence shown here is derived from an EMBL/GenBank/DDBJ whole genome shotgun (WGS) entry which is preliminary data.</text>
</comment>
<dbReference type="InterPro" id="IPR019850">
    <property type="entry name" value="GldD-like"/>
</dbReference>
<dbReference type="NCBIfam" id="TIGR03512">
    <property type="entry name" value="GldD_lipo"/>
    <property type="match status" value="1"/>
</dbReference>
<sequence>MRFKNIFFNWWALLIAAPILLLPACKESTSTPKPRGYHRIDFPKKAYKHFDEGCKYSFDIPVYAKVATDNAADAQSCWINIEYPQFNGKLHLSYHDINNDKKKFNALAEDSRSLVFKHTIKATSIDESVIKNEANKVYGTYYSIDGNAASSLQFYLTDSSKHFLRAALYFRSEPRLDSIQPVLDFIKKDVDVMIKTFKWKQ</sequence>
<accession>A0A9X2F2M8</accession>
<keyword evidence="1" id="KW-0732">Signal</keyword>
<feature type="signal peptide" evidence="1">
    <location>
        <begin position="1"/>
        <end position="23"/>
    </location>
</feature>
<gene>
    <name evidence="2" type="primary">gldD</name>
    <name evidence="2" type="ORF">NF867_09155</name>
</gene>
<dbReference type="Proteomes" id="UP001155182">
    <property type="component" value="Unassembled WGS sequence"/>
</dbReference>
<dbReference type="AlphaFoldDB" id="A0A9X2F2M8"/>
<evidence type="ECO:0000313" key="2">
    <source>
        <dbReference type="EMBL" id="MCO4293029.1"/>
    </source>
</evidence>